<dbReference type="PROSITE" id="PS50157">
    <property type="entry name" value="ZINC_FINGER_C2H2_2"/>
    <property type="match status" value="1"/>
</dbReference>
<keyword evidence="3" id="KW-0805">Transcription regulation</keyword>
<evidence type="ECO:0000313" key="11">
    <source>
        <dbReference type="Proteomes" id="UP001239213"/>
    </source>
</evidence>
<comment type="caution">
    <text evidence="10">The sequence shown here is derived from an EMBL/GenBank/DDBJ whole genome shotgun (WGS) entry which is preliminary data.</text>
</comment>
<dbReference type="CDD" id="cd00067">
    <property type="entry name" value="GAL4"/>
    <property type="match status" value="1"/>
</dbReference>
<feature type="domain" description="C2H2-type" evidence="9">
    <location>
        <begin position="9"/>
        <end position="36"/>
    </location>
</feature>
<feature type="compositionally biased region" description="Low complexity" evidence="7">
    <location>
        <begin position="125"/>
        <end position="138"/>
    </location>
</feature>
<evidence type="ECO:0000256" key="3">
    <source>
        <dbReference type="ARBA" id="ARBA00023015"/>
    </source>
</evidence>
<dbReference type="PROSITE" id="PS50048">
    <property type="entry name" value="ZN2_CY6_FUNGAL_2"/>
    <property type="match status" value="1"/>
</dbReference>
<dbReference type="Gene3D" id="4.10.240.10">
    <property type="entry name" value="Zn(2)-C6 fungal-type DNA-binding domain"/>
    <property type="match status" value="1"/>
</dbReference>
<evidence type="ECO:0000256" key="2">
    <source>
        <dbReference type="ARBA" id="ARBA00022833"/>
    </source>
</evidence>
<accession>A0AAI9YAG0</accession>
<dbReference type="CDD" id="cd12148">
    <property type="entry name" value="fungal_TF_MHR"/>
    <property type="match status" value="1"/>
</dbReference>
<evidence type="ECO:0000259" key="8">
    <source>
        <dbReference type="PROSITE" id="PS50048"/>
    </source>
</evidence>
<sequence>MAAPSTGGHTCAICGKQYQRSAHLRRHESTRVRQTVRIILRTSMPKITLKRDRDVCRKHTIHCPKKQDQETVPNLKRGQKPRACDACFHSKQSCDTSDPCVRCVSRKLQCTYHRLEESTSVITDASSSTPSSSLATTAVGTPDNDKDRTKITVAFLLGLTNPNSENILEFLASEAAARTEGDGIDTTMKDMHVPTQYPPNMLIDDDFAFLPYGFASTFAPELIDFNFLDVLSENILSNTRMSFLVPESLEPRSAEIISGLQELHHTLVATNQWYDGTFDLDTANSVFSAGNLCQFAATYFRVSHLDFPIVHRPDFGSDFTTKQLLLAVGLSGSLRSPPSDDALAARGYLTLAEEYIFRCLERLMPPGSAPEFTHELEETLQAALMIHSVQFFRNDVASRRKNRTQRLPQLVSAVRVLGLAQTKHAPMFQYEEFVRNESKIRLAIWTALGDWQQCGMFNTPPSMTPAELTCDLPSPLELWDAKDAAEYYEAANALGADGSRRICSVKQCTDALMAENWAGMGSFPFQDISGSDLQLLIFALNGMLVSANLMGVLPACAPALLRALSRWEVMWDTIRGRMEPAVFEKAGMIRYNSELCWIARKLVHVSISGDKSSAYMQKVGHDSLVQLHEFVRQYRDS</sequence>
<gene>
    <name evidence="10" type="ORF">CCUS01_13927</name>
</gene>
<reference evidence="10" key="1">
    <citation type="submission" date="2016-11" db="EMBL/GenBank/DDBJ databases">
        <title>The genome sequence of Colletotrichum cuscutae.</title>
        <authorList>
            <person name="Baroncelli R."/>
        </authorList>
    </citation>
    <scope>NUCLEOTIDE SEQUENCE</scope>
    <source>
        <strain evidence="10">IMI 304802</strain>
    </source>
</reference>
<dbReference type="GO" id="GO:0008270">
    <property type="term" value="F:zinc ion binding"/>
    <property type="evidence" value="ECO:0007669"/>
    <property type="project" value="UniProtKB-KW"/>
</dbReference>
<dbReference type="InterPro" id="IPR001138">
    <property type="entry name" value="Zn2Cys6_DnaBD"/>
</dbReference>
<evidence type="ECO:0008006" key="12">
    <source>
        <dbReference type="Google" id="ProtNLM"/>
    </source>
</evidence>
<dbReference type="SUPFAM" id="SSF57701">
    <property type="entry name" value="Zn2/Cys6 DNA-binding domain"/>
    <property type="match status" value="1"/>
</dbReference>
<dbReference type="Proteomes" id="UP001239213">
    <property type="component" value="Unassembled WGS sequence"/>
</dbReference>
<organism evidence="10 11">
    <name type="scientific">Colletotrichum cuscutae</name>
    <dbReference type="NCBI Taxonomy" id="1209917"/>
    <lineage>
        <taxon>Eukaryota</taxon>
        <taxon>Fungi</taxon>
        <taxon>Dikarya</taxon>
        <taxon>Ascomycota</taxon>
        <taxon>Pezizomycotina</taxon>
        <taxon>Sordariomycetes</taxon>
        <taxon>Hypocreomycetidae</taxon>
        <taxon>Glomerellales</taxon>
        <taxon>Glomerellaceae</taxon>
        <taxon>Colletotrichum</taxon>
        <taxon>Colletotrichum acutatum species complex</taxon>
    </lineage>
</organism>
<evidence type="ECO:0000259" key="9">
    <source>
        <dbReference type="PROSITE" id="PS50157"/>
    </source>
</evidence>
<dbReference type="SMART" id="SM00066">
    <property type="entry name" value="GAL4"/>
    <property type="match status" value="1"/>
</dbReference>
<keyword evidence="5" id="KW-0539">Nucleus</keyword>
<keyword evidence="11" id="KW-1185">Reference proteome</keyword>
<dbReference type="AlphaFoldDB" id="A0AAI9YAG0"/>
<dbReference type="GO" id="GO:0000981">
    <property type="term" value="F:DNA-binding transcription factor activity, RNA polymerase II-specific"/>
    <property type="evidence" value="ECO:0007669"/>
    <property type="project" value="InterPro"/>
</dbReference>
<keyword evidence="4" id="KW-0804">Transcription</keyword>
<dbReference type="InterPro" id="IPR013087">
    <property type="entry name" value="Znf_C2H2_type"/>
</dbReference>
<dbReference type="PANTHER" id="PTHR47660:SF2">
    <property type="entry name" value="TRANSCRIPTION FACTOR WITH C2H2 AND ZN(2)-CYS(6) DNA BINDING DOMAIN (EUROFUNG)"/>
    <property type="match status" value="1"/>
</dbReference>
<feature type="region of interest" description="Disordered" evidence="7">
    <location>
        <begin position="122"/>
        <end position="143"/>
    </location>
</feature>
<evidence type="ECO:0000313" key="10">
    <source>
        <dbReference type="EMBL" id="KAK1492931.1"/>
    </source>
</evidence>
<feature type="domain" description="Zn(2)-C6 fungal-type" evidence="8">
    <location>
        <begin position="83"/>
        <end position="112"/>
    </location>
</feature>
<evidence type="ECO:0000256" key="1">
    <source>
        <dbReference type="ARBA" id="ARBA00022723"/>
    </source>
</evidence>
<dbReference type="PANTHER" id="PTHR47660">
    <property type="entry name" value="TRANSCRIPTION FACTOR WITH C2H2 AND ZN(2)-CYS(6) DNA BINDING DOMAIN (EUROFUNG)-RELATED-RELATED"/>
    <property type="match status" value="1"/>
</dbReference>
<dbReference type="EMBL" id="MPDP01000027">
    <property type="protein sequence ID" value="KAK1492931.1"/>
    <property type="molecule type" value="Genomic_DNA"/>
</dbReference>
<dbReference type="Pfam" id="PF00172">
    <property type="entry name" value="Zn_clus"/>
    <property type="match status" value="1"/>
</dbReference>
<proteinExistence type="predicted"/>
<keyword evidence="6" id="KW-0863">Zinc-finger</keyword>
<name>A0AAI9YAG0_9PEZI</name>
<protein>
    <recommendedName>
        <fullName evidence="12">Zn(2)-C6 fungal-type domain-containing protein</fullName>
    </recommendedName>
</protein>
<keyword evidence="2" id="KW-0862">Zinc</keyword>
<evidence type="ECO:0000256" key="4">
    <source>
        <dbReference type="ARBA" id="ARBA00023163"/>
    </source>
</evidence>
<evidence type="ECO:0000256" key="6">
    <source>
        <dbReference type="PROSITE-ProRule" id="PRU00042"/>
    </source>
</evidence>
<dbReference type="InterPro" id="IPR036864">
    <property type="entry name" value="Zn2-C6_fun-type_DNA-bd_sf"/>
</dbReference>
<evidence type="ECO:0000256" key="7">
    <source>
        <dbReference type="SAM" id="MobiDB-lite"/>
    </source>
</evidence>
<keyword evidence="1" id="KW-0479">Metal-binding</keyword>
<evidence type="ECO:0000256" key="5">
    <source>
        <dbReference type="ARBA" id="ARBA00023242"/>
    </source>
</evidence>